<keyword evidence="12" id="KW-1185">Reference proteome</keyword>
<dbReference type="CDD" id="cd00112">
    <property type="entry name" value="LDLa"/>
    <property type="match status" value="7"/>
</dbReference>
<dbReference type="InterPro" id="IPR001190">
    <property type="entry name" value="SRCR"/>
</dbReference>
<dbReference type="SUPFAM" id="SSF50494">
    <property type="entry name" value="Trypsin-like serine proteases"/>
    <property type="match status" value="2"/>
</dbReference>
<dbReference type="PROSITE" id="PS01209">
    <property type="entry name" value="LDLRA_1"/>
    <property type="match status" value="1"/>
</dbReference>
<protein>
    <submittedName>
        <fullName evidence="13">Serine protease nudel</fullName>
    </submittedName>
</protein>
<evidence type="ECO:0000256" key="9">
    <source>
        <dbReference type="SAM" id="SignalP"/>
    </source>
</evidence>
<dbReference type="InterPro" id="IPR023415">
    <property type="entry name" value="LDLR_class-A_CS"/>
</dbReference>
<dbReference type="PANTHER" id="PTHR24252">
    <property type="entry name" value="ACROSIN-RELATED"/>
    <property type="match status" value="1"/>
</dbReference>
<evidence type="ECO:0000259" key="10">
    <source>
        <dbReference type="PROSITE" id="PS50240"/>
    </source>
</evidence>
<evidence type="ECO:0000313" key="12">
    <source>
        <dbReference type="Proteomes" id="UP000694843"/>
    </source>
</evidence>
<keyword evidence="1 13" id="KW-0645">Protease</keyword>
<keyword evidence="3" id="KW-0720">Serine protease</keyword>
<dbReference type="Gene3D" id="2.40.128.620">
    <property type="match status" value="1"/>
</dbReference>
<dbReference type="Proteomes" id="UP000694843">
    <property type="component" value="Unplaced"/>
</dbReference>
<dbReference type="CDD" id="cd00190">
    <property type="entry name" value="Tryp_SPc"/>
    <property type="match status" value="1"/>
</dbReference>
<dbReference type="GO" id="GO:0004252">
    <property type="term" value="F:serine-type endopeptidase activity"/>
    <property type="evidence" value="ECO:0007669"/>
    <property type="project" value="InterPro"/>
</dbReference>
<evidence type="ECO:0000256" key="3">
    <source>
        <dbReference type="ARBA" id="ARBA00022825"/>
    </source>
</evidence>
<dbReference type="InterPro" id="IPR043504">
    <property type="entry name" value="Peptidase_S1_PA_chymotrypsin"/>
</dbReference>
<dbReference type="GeneID" id="108669502"/>
<organism evidence="12 13">
    <name type="scientific">Hyalella azteca</name>
    <name type="common">Amphipod</name>
    <dbReference type="NCBI Taxonomy" id="294128"/>
    <lineage>
        <taxon>Eukaryota</taxon>
        <taxon>Metazoa</taxon>
        <taxon>Ecdysozoa</taxon>
        <taxon>Arthropoda</taxon>
        <taxon>Crustacea</taxon>
        <taxon>Multicrustacea</taxon>
        <taxon>Malacostraca</taxon>
        <taxon>Eumalacostraca</taxon>
        <taxon>Peracarida</taxon>
        <taxon>Amphipoda</taxon>
        <taxon>Senticaudata</taxon>
        <taxon>Talitrida</taxon>
        <taxon>Talitroidea</taxon>
        <taxon>Hyalellidae</taxon>
        <taxon>Hyalella</taxon>
    </lineage>
</organism>
<keyword evidence="5" id="KW-0325">Glycoprotein</keyword>
<feature type="disulfide bond" evidence="6">
    <location>
        <begin position="1206"/>
        <end position="1221"/>
    </location>
</feature>
<feature type="signal peptide" evidence="9">
    <location>
        <begin position="1"/>
        <end position="24"/>
    </location>
</feature>
<dbReference type="PROSITE" id="PS50240">
    <property type="entry name" value="TRYPSIN_DOM"/>
    <property type="match status" value="2"/>
</dbReference>
<feature type="chain" id="PRO_5034988874" evidence="9">
    <location>
        <begin position="25"/>
        <end position="1406"/>
    </location>
</feature>
<dbReference type="PRINTS" id="PR00261">
    <property type="entry name" value="LDLRECEPTOR"/>
</dbReference>
<dbReference type="SMART" id="SM00192">
    <property type="entry name" value="LDLa"/>
    <property type="match status" value="9"/>
</dbReference>
<dbReference type="PROSITE" id="PS50287">
    <property type="entry name" value="SRCR_2"/>
    <property type="match status" value="1"/>
</dbReference>
<dbReference type="InterPro" id="IPR001254">
    <property type="entry name" value="Trypsin_dom"/>
</dbReference>
<name>A0A8B7NFE5_HYAAZ</name>
<dbReference type="InterPro" id="IPR033116">
    <property type="entry name" value="TRYPSIN_SER"/>
</dbReference>
<evidence type="ECO:0000259" key="11">
    <source>
        <dbReference type="PROSITE" id="PS50287"/>
    </source>
</evidence>
<dbReference type="InterPro" id="IPR009003">
    <property type="entry name" value="Peptidase_S1_PA"/>
</dbReference>
<evidence type="ECO:0000256" key="4">
    <source>
        <dbReference type="ARBA" id="ARBA00023157"/>
    </source>
</evidence>
<feature type="disulfide bond" evidence="6">
    <location>
        <begin position="1187"/>
        <end position="1199"/>
    </location>
</feature>
<dbReference type="Gene3D" id="4.10.400.10">
    <property type="entry name" value="Low-density Lipoprotein Receptor"/>
    <property type="match status" value="5"/>
</dbReference>
<keyword evidence="4 6" id="KW-1015">Disulfide bond</keyword>
<dbReference type="Gene3D" id="2.40.10.10">
    <property type="entry name" value="Trypsin-like serine proteases"/>
    <property type="match status" value="2"/>
</dbReference>
<dbReference type="InterPro" id="IPR036772">
    <property type="entry name" value="SRCR-like_dom_sf"/>
</dbReference>
<feature type="region of interest" description="Disordered" evidence="8">
    <location>
        <begin position="858"/>
        <end position="885"/>
    </location>
</feature>
<dbReference type="InterPro" id="IPR002172">
    <property type="entry name" value="LDrepeatLR_classA_rpt"/>
</dbReference>
<evidence type="ECO:0000256" key="7">
    <source>
        <dbReference type="PROSITE-ProRule" id="PRU00196"/>
    </source>
</evidence>
<feature type="domain" description="Peptidase S1" evidence="10">
    <location>
        <begin position="908"/>
        <end position="1107"/>
    </location>
</feature>
<dbReference type="KEGG" id="hazt:108669502"/>
<dbReference type="FunFam" id="2.40.10.10:FF:000003">
    <property type="entry name" value="Transmembrane serine protease 3"/>
    <property type="match status" value="1"/>
</dbReference>
<feature type="region of interest" description="Disordered" evidence="8">
    <location>
        <begin position="814"/>
        <end position="845"/>
    </location>
</feature>
<keyword evidence="2" id="KW-0378">Hydrolase</keyword>
<feature type="disulfide bond" evidence="6">
    <location>
        <begin position="711"/>
        <end position="726"/>
    </location>
</feature>
<evidence type="ECO:0000313" key="13">
    <source>
        <dbReference type="RefSeq" id="XP_018012339.1"/>
    </source>
</evidence>
<feature type="domain" description="SRCR" evidence="11">
    <location>
        <begin position="1311"/>
        <end position="1406"/>
    </location>
</feature>
<dbReference type="Pfam" id="PF00057">
    <property type="entry name" value="Ldl_recept_a"/>
    <property type="match status" value="2"/>
</dbReference>
<dbReference type="OMA" id="WIHENIN"/>
<sequence length="1406" mass="152980">MKSLYLFTLLHGIFIIAVMEKSFATALKKSTNSSKILRRSRPFIISAEDAASPCGATGRRQCVKPDGADNELHCITKEQECDGTVHCRDAQDELNCTCTSRIKPEFKCDLYDDCPDGEDEKGCGICGAGERACFPADPTGPTFCVQKRHICDGFRHCRDGSDEACFRLSPDPLRSQGSRGWSSRGFLQSRDDGGSWSPVCPTDARIPNLVKNLCDELVGDRGSSDDFKNVPNADISRGKCPSGSLVHVTCAAASCQGAIDIQASTRTKSPSVAPRGDKPNKEDFIDPKKRLIGGEDAPEGSWPSIVSLRKDGVHDCGGTVLSASYVMVAAHCMRRPRSHLFEVHAGLYKRSTFAPTAQLVPVDKVYVHVNISSNSLVNDIAILHLKEPLHLNKWVRPVCLPDSSKVWIMGHECAVAGWGFIEPRTHTVDRLQHALLPISSPPQCQQVYGLQRIPNLDQVLCAGLQEGGRDACSGDSGGPLMCRVCDTRGSILDCHSRGNLWTQDGIVSFGKGCAEPGVPGVYTRVQYYLPWIQNILNSTYKASDVTLYEVSTAARHYCRTPFNASLPDAKFCDGHVDCLDAEDERNYPACRKAESAAVPEADNSFQPLALASTTANPTGTNTTCPSGSFQCATEGECVSSSVRCDGSLDCQDGSDEMRCSCLLRLFAARKSLLCDGIPDCPDSGDEACPLCPADSHECRESKQCVSKKRVCDQRFDCTFGEDEIGCISLAAANSEVLLGADDAPVRRNEGFLVIRSGASSVFSPLCTNDIQPQNLDQVCNFLGYENQTGSRYVEAPATTVYLSRYESRSSFTVDGEKNAYHGNSEAIEDERRDQSPREGAQAVENQKLGLNSANFTANSDAGEEIDQNPPLNIRRRSKRQADSSKKDQKCSQVYVTCGNAKCGIVPRILRGVANFTGFGSQPWALGVYSGGQYICGATLITPLWAVAARGCVAERMNASASLLVVGGSHRGVVSSMRVKGPFERESSVMQVQSLSDQLLLLRLATELNETSHINPLCLPRRTPTWPGAWVRCAVVGDDGELLTRHLPLLPASACPAHRVCFQPYDVPTNTCPNRWSGLIACINSTDSKAQHVAVGHWHYNSTGCSRPTIHELLTDDLLLSIRLGMILPSPITRAQCSGHACPFGKCIAPERVCDGVPDCADFSDELATCPMPTMRCREPRGPVQCTCPVDQRPCWDGSCIASEAFCDGKQDCARGEDEANCSCSKLTALRPDAVCDGHIDCHDGEDERHCDCPPSRGFRCFSSGNSRSCLPLHSLCNFTKDCPQGEDEQFCSALLAVSTTSDVSSPIDSSLIVIDQDVLGRPKERSAGLFMLRYRGRWYTYSYSAWPREYSEDLCKKLGFSSAITTKRTLMPNFNTDPDTVERSVQGIYRSTPGDDALDVAHIQCS</sequence>
<dbReference type="SMART" id="SM00020">
    <property type="entry name" value="Tryp_SPc"/>
    <property type="match status" value="1"/>
</dbReference>
<feature type="disulfide bond" evidence="6">
    <location>
        <begin position="1141"/>
        <end position="1159"/>
    </location>
</feature>
<feature type="disulfide bond" evidence="6">
    <location>
        <begin position="1194"/>
        <end position="1212"/>
    </location>
</feature>
<dbReference type="PANTHER" id="PTHR24252:SF7">
    <property type="entry name" value="HYALIN"/>
    <property type="match status" value="1"/>
</dbReference>
<feature type="disulfide bond" evidence="6">
    <location>
        <begin position="81"/>
        <end position="96"/>
    </location>
</feature>
<evidence type="ECO:0000256" key="5">
    <source>
        <dbReference type="ARBA" id="ARBA00023180"/>
    </source>
</evidence>
<dbReference type="InterPro" id="IPR036055">
    <property type="entry name" value="LDL_receptor-like_sf"/>
</dbReference>
<dbReference type="PROSITE" id="PS00135">
    <property type="entry name" value="TRYPSIN_SER"/>
    <property type="match status" value="1"/>
</dbReference>
<dbReference type="SUPFAM" id="SSF56487">
    <property type="entry name" value="SRCR-like"/>
    <property type="match status" value="1"/>
</dbReference>
<keyword evidence="9" id="KW-0732">Signal</keyword>
<dbReference type="GO" id="GO:0016020">
    <property type="term" value="C:membrane"/>
    <property type="evidence" value="ECO:0007669"/>
    <property type="project" value="InterPro"/>
</dbReference>
<evidence type="ECO:0000256" key="1">
    <source>
        <dbReference type="ARBA" id="ARBA00022670"/>
    </source>
</evidence>
<feature type="region of interest" description="Disordered" evidence="8">
    <location>
        <begin position="265"/>
        <end position="286"/>
    </location>
</feature>
<proteinExistence type="predicted"/>
<feature type="compositionally biased region" description="Basic and acidic residues" evidence="8">
    <location>
        <begin position="275"/>
        <end position="286"/>
    </location>
</feature>
<evidence type="ECO:0000256" key="6">
    <source>
        <dbReference type="PROSITE-ProRule" id="PRU00124"/>
    </source>
</evidence>
<feature type="disulfide bond" evidence="6">
    <location>
        <begin position="1276"/>
        <end position="1291"/>
    </location>
</feature>
<dbReference type="PROSITE" id="PS50068">
    <property type="entry name" value="LDLRA_2"/>
    <property type="match status" value="7"/>
</dbReference>
<dbReference type="OrthoDB" id="6411962at2759"/>
<gene>
    <name evidence="13" type="primary">LOC108669502</name>
</gene>
<dbReference type="RefSeq" id="XP_018012339.1">
    <property type="nucleotide sequence ID" value="XM_018156850.2"/>
</dbReference>
<reference evidence="13" key="1">
    <citation type="submission" date="2025-08" db="UniProtKB">
        <authorList>
            <consortium name="RefSeq"/>
        </authorList>
    </citation>
    <scope>IDENTIFICATION</scope>
    <source>
        <tissue evidence="13">Whole organism</tissue>
    </source>
</reference>
<feature type="domain" description="Peptidase S1" evidence="10">
    <location>
        <begin position="291"/>
        <end position="537"/>
    </location>
</feature>
<dbReference type="SUPFAM" id="SSF57424">
    <property type="entry name" value="LDL receptor-like module"/>
    <property type="match status" value="4"/>
</dbReference>
<accession>A0A8B7NFE5</accession>
<feature type="disulfide bond" evidence="6">
    <location>
        <begin position="644"/>
        <end position="659"/>
    </location>
</feature>
<evidence type="ECO:0000256" key="2">
    <source>
        <dbReference type="ARBA" id="ARBA00022801"/>
    </source>
</evidence>
<evidence type="ECO:0000256" key="8">
    <source>
        <dbReference type="SAM" id="MobiDB-lite"/>
    </source>
</evidence>
<comment type="caution">
    <text evidence="7">Lacks conserved residue(s) required for the propagation of feature annotation.</text>
</comment>
<dbReference type="Pfam" id="PF00089">
    <property type="entry name" value="Trypsin"/>
    <property type="match status" value="2"/>
</dbReference>
<dbReference type="GO" id="GO:0006508">
    <property type="term" value="P:proteolysis"/>
    <property type="evidence" value="ECO:0007669"/>
    <property type="project" value="UniProtKB-KW"/>
</dbReference>